<dbReference type="Proteomes" id="UP001258994">
    <property type="component" value="Chromosome"/>
</dbReference>
<dbReference type="InterPro" id="IPR005123">
    <property type="entry name" value="Oxoglu/Fe-dep_dioxygenase_dom"/>
</dbReference>
<evidence type="ECO:0000259" key="1">
    <source>
        <dbReference type="PROSITE" id="PS51471"/>
    </source>
</evidence>
<evidence type="ECO:0000313" key="3">
    <source>
        <dbReference type="Proteomes" id="UP001258994"/>
    </source>
</evidence>
<dbReference type="SUPFAM" id="SSF51197">
    <property type="entry name" value="Clavaminate synthase-like"/>
    <property type="match status" value="1"/>
</dbReference>
<reference evidence="3" key="1">
    <citation type="submission" date="2023-09" db="EMBL/GenBank/DDBJ databases">
        <authorList>
            <person name="Li S."/>
            <person name="Li X."/>
            <person name="Zhang C."/>
            <person name="Zhao Z."/>
        </authorList>
    </citation>
    <scope>NUCLEOTIDE SEQUENCE [LARGE SCALE GENOMIC DNA]</scope>
    <source>
        <strain evidence="3">SQ149</strain>
    </source>
</reference>
<evidence type="ECO:0000313" key="2">
    <source>
        <dbReference type="EMBL" id="WNC73370.1"/>
    </source>
</evidence>
<name>A0ABY9U023_9GAMM</name>
<dbReference type="PROSITE" id="PS51471">
    <property type="entry name" value="FE2OG_OXY"/>
    <property type="match status" value="1"/>
</dbReference>
<feature type="domain" description="Fe2OG dioxygenase" evidence="1">
    <location>
        <begin position="102"/>
        <end position="199"/>
    </location>
</feature>
<dbReference type="EMBL" id="CP134145">
    <property type="protein sequence ID" value="WNC73370.1"/>
    <property type="molecule type" value="Genomic_DNA"/>
</dbReference>
<dbReference type="InterPro" id="IPR027450">
    <property type="entry name" value="AlkB-like"/>
</dbReference>
<sequence>MKLSNMLNFPVESYCQGELLYWPSFYSNQQASELYVSCVEQLQWRQEQIKMFGKLVTIPRLQAWYGDKEAEYKYSGLPLVPLPWHKTLLTIKEHCQQQLNTHFNSVLANYYRDNNDSMGWHSDNEKQLGIQPTIASVSLGQERKFCLKHKSSGEKLNLTLQSGSLLVMQGNLQQYWQHALPKSAKPLQGRVNLTFRNIQNLESS</sequence>
<dbReference type="InterPro" id="IPR037151">
    <property type="entry name" value="AlkB-like_sf"/>
</dbReference>
<dbReference type="RefSeq" id="WP_348392482.1">
    <property type="nucleotide sequence ID" value="NZ_CP134145.1"/>
</dbReference>
<dbReference type="InterPro" id="IPR032852">
    <property type="entry name" value="ALKBH2"/>
</dbReference>
<dbReference type="PANTHER" id="PTHR31573:SF1">
    <property type="entry name" value="DNA OXIDATIVE DEMETHYLASE ALKBH2"/>
    <property type="match status" value="1"/>
</dbReference>
<keyword evidence="2" id="KW-0223">Dioxygenase</keyword>
<dbReference type="GO" id="GO:0051213">
    <property type="term" value="F:dioxygenase activity"/>
    <property type="evidence" value="ECO:0007669"/>
    <property type="project" value="UniProtKB-KW"/>
</dbReference>
<proteinExistence type="predicted"/>
<accession>A0ABY9U023</accession>
<keyword evidence="3" id="KW-1185">Reference proteome</keyword>
<organism evidence="2 3">
    <name type="scientific">Thalassotalea psychrophila</name>
    <dbReference type="NCBI Taxonomy" id="3065647"/>
    <lineage>
        <taxon>Bacteria</taxon>
        <taxon>Pseudomonadati</taxon>
        <taxon>Pseudomonadota</taxon>
        <taxon>Gammaproteobacteria</taxon>
        <taxon>Alteromonadales</taxon>
        <taxon>Colwelliaceae</taxon>
        <taxon>Thalassotalea</taxon>
    </lineage>
</organism>
<dbReference type="Pfam" id="PF13532">
    <property type="entry name" value="2OG-FeII_Oxy_2"/>
    <property type="match status" value="1"/>
</dbReference>
<dbReference type="Gene3D" id="2.60.120.590">
    <property type="entry name" value="Alpha-ketoglutarate-dependent dioxygenase AlkB-like"/>
    <property type="match status" value="1"/>
</dbReference>
<keyword evidence="2" id="KW-0560">Oxidoreductase</keyword>
<protein>
    <submittedName>
        <fullName evidence="2">Alpha-ketoglutarate-dependent dioxygenase AlkB</fullName>
    </submittedName>
</protein>
<gene>
    <name evidence="2" type="ORF">RGQ13_05095</name>
</gene>
<dbReference type="PANTHER" id="PTHR31573">
    <property type="entry name" value="ALPHA-KETOGLUTARATE-DEPENDENT DIOXYGENASE ALKB HOMOLOG 2"/>
    <property type="match status" value="1"/>
</dbReference>